<dbReference type="EMBL" id="BTGU01000104">
    <property type="protein sequence ID" value="GMN60926.1"/>
    <property type="molecule type" value="Genomic_DNA"/>
</dbReference>
<evidence type="ECO:0000313" key="2">
    <source>
        <dbReference type="Proteomes" id="UP001187192"/>
    </source>
</evidence>
<name>A0AA88DSM5_FICCA</name>
<sequence length="117" mass="11574">MTTSNGEVAWLKIYRKKKTARSGDRRISSMPAESIIENGPPDMIVAATSSGSKDVNGGGISFGDSIGGAGNNICDSSSSKVLTTVASITATAAQGPALGCCSAYLGCCGGPAVAAAK</sequence>
<protein>
    <submittedName>
        <fullName evidence="1">Uncharacterized protein</fullName>
    </submittedName>
</protein>
<gene>
    <name evidence="1" type="ORF">TIFTF001_030020</name>
</gene>
<accession>A0AA88DSM5</accession>
<dbReference type="AlphaFoldDB" id="A0AA88DSM5"/>
<proteinExistence type="predicted"/>
<reference evidence="1" key="1">
    <citation type="submission" date="2023-07" db="EMBL/GenBank/DDBJ databases">
        <title>draft genome sequence of fig (Ficus carica).</title>
        <authorList>
            <person name="Takahashi T."/>
            <person name="Nishimura K."/>
        </authorList>
    </citation>
    <scope>NUCLEOTIDE SEQUENCE</scope>
</reference>
<keyword evidence="2" id="KW-1185">Reference proteome</keyword>
<evidence type="ECO:0000313" key="1">
    <source>
        <dbReference type="EMBL" id="GMN60926.1"/>
    </source>
</evidence>
<dbReference type="Proteomes" id="UP001187192">
    <property type="component" value="Unassembled WGS sequence"/>
</dbReference>
<comment type="caution">
    <text evidence="1">The sequence shown here is derived from an EMBL/GenBank/DDBJ whole genome shotgun (WGS) entry which is preliminary data.</text>
</comment>
<organism evidence="1 2">
    <name type="scientific">Ficus carica</name>
    <name type="common">Common fig</name>
    <dbReference type="NCBI Taxonomy" id="3494"/>
    <lineage>
        <taxon>Eukaryota</taxon>
        <taxon>Viridiplantae</taxon>
        <taxon>Streptophyta</taxon>
        <taxon>Embryophyta</taxon>
        <taxon>Tracheophyta</taxon>
        <taxon>Spermatophyta</taxon>
        <taxon>Magnoliopsida</taxon>
        <taxon>eudicotyledons</taxon>
        <taxon>Gunneridae</taxon>
        <taxon>Pentapetalae</taxon>
        <taxon>rosids</taxon>
        <taxon>fabids</taxon>
        <taxon>Rosales</taxon>
        <taxon>Moraceae</taxon>
        <taxon>Ficeae</taxon>
        <taxon>Ficus</taxon>
    </lineage>
</organism>